<dbReference type="PROSITE" id="PS50027">
    <property type="entry name" value="EGF_LAM_2"/>
    <property type="match status" value="11"/>
</dbReference>
<comment type="caution">
    <text evidence="12">Lacks conserved residue(s) required for the propagation of feature annotation.</text>
</comment>
<evidence type="ECO:0000313" key="18">
    <source>
        <dbReference type="Proteomes" id="UP000812440"/>
    </source>
</evidence>
<dbReference type="PROSITE" id="PS51117">
    <property type="entry name" value="LAMININ_NTER"/>
    <property type="match status" value="1"/>
</dbReference>
<evidence type="ECO:0000256" key="6">
    <source>
        <dbReference type="ARBA" id="ARBA00022869"/>
    </source>
</evidence>
<keyword evidence="7" id="KW-0130">Cell adhesion</keyword>
<feature type="domain" description="Laminin EGF-like" evidence="14">
    <location>
        <begin position="762"/>
        <end position="809"/>
    </location>
</feature>
<dbReference type="SMART" id="SM00180">
    <property type="entry name" value="EGF_Lam"/>
    <property type="match status" value="13"/>
</dbReference>
<keyword evidence="4" id="KW-0732">Signal</keyword>
<feature type="disulfide bond" evidence="12">
    <location>
        <begin position="1050"/>
        <end position="1059"/>
    </location>
</feature>
<dbReference type="PRINTS" id="PR00011">
    <property type="entry name" value="EGFLAMININ"/>
</dbReference>
<evidence type="ECO:0000256" key="2">
    <source>
        <dbReference type="ARBA" id="ARBA00022525"/>
    </source>
</evidence>
<feature type="domain" description="Laminin EGF-like" evidence="14">
    <location>
        <begin position="981"/>
        <end position="1028"/>
    </location>
</feature>
<dbReference type="Pfam" id="PF24973">
    <property type="entry name" value="EGF_LMN_ATRN"/>
    <property type="match status" value="2"/>
</dbReference>
<evidence type="ECO:0000256" key="7">
    <source>
        <dbReference type="ARBA" id="ARBA00022889"/>
    </source>
</evidence>
<dbReference type="InterPro" id="IPR013015">
    <property type="entry name" value="Laminin_IV_B"/>
</dbReference>
<evidence type="ECO:0000259" key="16">
    <source>
        <dbReference type="PROSITE" id="PS51117"/>
    </source>
</evidence>
<dbReference type="Pfam" id="PF00053">
    <property type="entry name" value="EGF_laminin"/>
    <property type="match status" value="10"/>
</dbReference>
<evidence type="ECO:0000256" key="5">
    <source>
        <dbReference type="ARBA" id="ARBA00022737"/>
    </source>
</evidence>
<keyword evidence="3" id="KW-0272">Extracellular matrix</keyword>
<keyword evidence="6" id="KW-0084">Basement membrane</keyword>
<dbReference type="InterPro" id="IPR056558">
    <property type="entry name" value="LAMB1-4_helical"/>
</dbReference>
<keyword evidence="9 12" id="KW-1015">Disulfide bond</keyword>
<keyword evidence="10" id="KW-0325">Glycoprotein</keyword>
<evidence type="ECO:0000256" key="8">
    <source>
        <dbReference type="ARBA" id="ARBA00023054"/>
    </source>
</evidence>
<dbReference type="FunFam" id="2.10.25.10:FF:000101">
    <property type="entry name" value="Laminin subunit beta 1"/>
    <property type="match status" value="1"/>
</dbReference>
<feature type="domain" description="Laminin EGF-like" evidence="14">
    <location>
        <begin position="125"/>
        <end position="191"/>
    </location>
</feature>
<dbReference type="Proteomes" id="UP000812440">
    <property type="component" value="Chromosome 3"/>
</dbReference>
<organism evidence="17 18">
    <name type="scientific">Hymenochirus boettgeri</name>
    <name type="common">Congo dwarf clawed frog</name>
    <dbReference type="NCBI Taxonomy" id="247094"/>
    <lineage>
        <taxon>Eukaryota</taxon>
        <taxon>Metazoa</taxon>
        <taxon>Chordata</taxon>
        <taxon>Craniata</taxon>
        <taxon>Vertebrata</taxon>
        <taxon>Euteleostomi</taxon>
        <taxon>Amphibia</taxon>
        <taxon>Batrachia</taxon>
        <taxon>Anura</taxon>
        <taxon>Pipoidea</taxon>
        <taxon>Pipidae</taxon>
        <taxon>Pipinae</taxon>
        <taxon>Hymenochirus</taxon>
    </lineage>
</organism>
<dbReference type="SMART" id="SM00181">
    <property type="entry name" value="EGF"/>
    <property type="match status" value="7"/>
</dbReference>
<feature type="disulfide bond" evidence="12">
    <location>
        <begin position="781"/>
        <end position="790"/>
    </location>
</feature>
<dbReference type="GO" id="GO:0009888">
    <property type="term" value="P:tissue development"/>
    <property type="evidence" value="ECO:0007669"/>
    <property type="project" value="TreeGrafter"/>
</dbReference>
<feature type="disulfide bond" evidence="12">
    <location>
        <begin position="344"/>
        <end position="358"/>
    </location>
</feature>
<feature type="disulfide bond" evidence="12">
    <location>
        <begin position="670"/>
        <end position="687"/>
    </location>
</feature>
<feature type="domain" description="Laminin IV type B" evidence="15">
    <location>
        <begin position="400"/>
        <end position="662"/>
    </location>
</feature>
<evidence type="ECO:0000256" key="9">
    <source>
        <dbReference type="ARBA" id="ARBA00023157"/>
    </source>
</evidence>
<feature type="disulfide bond" evidence="12">
    <location>
        <begin position="1029"/>
        <end position="1041"/>
    </location>
</feature>
<dbReference type="FunFam" id="2.10.25.10:FF:000082">
    <property type="entry name" value="Laminin subunit alpha 1"/>
    <property type="match status" value="1"/>
</dbReference>
<evidence type="ECO:0000256" key="10">
    <source>
        <dbReference type="ARBA" id="ARBA00023180"/>
    </source>
</evidence>
<evidence type="ECO:0008006" key="19">
    <source>
        <dbReference type="Google" id="ProtNLM"/>
    </source>
</evidence>
<comment type="caution">
    <text evidence="17">The sequence shown here is derived from an EMBL/GenBank/DDBJ whole genome shotgun (WGS) entry which is preliminary data.</text>
</comment>
<dbReference type="Gene3D" id="2.170.300.10">
    <property type="entry name" value="Tie2 ligand-binding domain superfamily"/>
    <property type="match status" value="1"/>
</dbReference>
<evidence type="ECO:0000313" key="17">
    <source>
        <dbReference type="EMBL" id="KAG8439906.1"/>
    </source>
</evidence>
<feature type="disulfide bond" evidence="12">
    <location>
        <begin position="983"/>
        <end position="1000"/>
    </location>
</feature>
<dbReference type="PANTHER" id="PTHR10574">
    <property type="entry name" value="NETRIN/LAMININ-RELATED"/>
    <property type="match status" value="1"/>
</dbReference>
<dbReference type="PROSITE" id="PS51116">
    <property type="entry name" value="LAMININ_IVB"/>
    <property type="match status" value="1"/>
</dbReference>
<evidence type="ECO:0000256" key="3">
    <source>
        <dbReference type="ARBA" id="ARBA00022530"/>
    </source>
</evidence>
<feature type="disulfide bond" evidence="12">
    <location>
        <begin position="280"/>
        <end position="289"/>
    </location>
</feature>
<feature type="disulfide bond" evidence="12">
    <location>
        <begin position="332"/>
        <end position="341"/>
    </location>
</feature>
<dbReference type="Pfam" id="PF21199">
    <property type="entry name" value="LAMININ_IV_B"/>
    <property type="match status" value="1"/>
</dbReference>
<feature type="disulfide bond" evidence="12">
    <location>
        <begin position="981"/>
        <end position="993"/>
    </location>
</feature>
<feature type="domain" description="Laminin N-terminal" evidence="16">
    <location>
        <begin position="1"/>
        <end position="124"/>
    </location>
</feature>
<dbReference type="FunFam" id="2.10.25.10:FF:000209">
    <property type="entry name" value="Laminin subunit alpha 5"/>
    <property type="match status" value="1"/>
</dbReference>
<evidence type="ECO:0000256" key="1">
    <source>
        <dbReference type="ARBA" id="ARBA00004302"/>
    </source>
</evidence>
<evidence type="ECO:0000256" key="13">
    <source>
        <dbReference type="SAM" id="Coils"/>
    </source>
</evidence>
<feature type="disulfide bond" evidence="12">
    <location>
        <begin position="793"/>
        <end position="807"/>
    </location>
</feature>
<feature type="disulfide bond" evidence="12">
    <location>
        <begin position="157"/>
        <end position="166"/>
    </location>
</feature>
<dbReference type="OrthoDB" id="5985440at2759"/>
<evidence type="ECO:0000256" key="4">
    <source>
        <dbReference type="ARBA" id="ARBA00022729"/>
    </source>
</evidence>
<feature type="disulfide bond" evidence="12">
    <location>
        <begin position="718"/>
        <end position="735"/>
    </location>
</feature>
<dbReference type="EMBL" id="JAACNH010000006">
    <property type="protein sequence ID" value="KAG8439906.1"/>
    <property type="molecule type" value="Genomic_DNA"/>
</dbReference>
<feature type="disulfide bond" evidence="12">
    <location>
        <begin position="716"/>
        <end position="728"/>
    </location>
</feature>
<keyword evidence="11 12" id="KW-0424">Laminin EGF-like domain</keyword>
<feature type="domain" description="Laminin EGF-like" evidence="14">
    <location>
        <begin position="192"/>
        <end position="254"/>
    </location>
</feature>
<dbReference type="InterPro" id="IPR008211">
    <property type="entry name" value="Laminin_N"/>
</dbReference>
<feature type="domain" description="Laminin EGF-like" evidence="14">
    <location>
        <begin position="1029"/>
        <end position="1078"/>
    </location>
</feature>
<dbReference type="FunFam" id="2.10.25.10:FF:000138">
    <property type="entry name" value="Laminin subunit beta 1"/>
    <property type="match status" value="1"/>
</dbReference>
<keyword evidence="18" id="KW-1185">Reference proteome</keyword>
<dbReference type="CDD" id="cd00055">
    <property type="entry name" value="EGF_Lam"/>
    <property type="match status" value="13"/>
</dbReference>
<dbReference type="PROSITE" id="PS01248">
    <property type="entry name" value="EGF_LAM_1"/>
    <property type="match status" value="4"/>
</dbReference>
<dbReference type="FunFam" id="2.10.25.10:FF:000135">
    <property type="entry name" value="Laminin subunit beta 4"/>
    <property type="match status" value="2"/>
</dbReference>
<feature type="domain" description="Laminin EGF-like" evidence="14">
    <location>
        <begin position="716"/>
        <end position="761"/>
    </location>
</feature>
<keyword evidence="5" id="KW-0677">Repeat</keyword>
<dbReference type="FunFam" id="2.10.25.10:FF:000065">
    <property type="entry name" value="Laminin subunit beta 1"/>
    <property type="match status" value="1"/>
</dbReference>
<feature type="domain" description="Laminin EGF-like" evidence="14">
    <location>
        <begin position="921"/>
        <end position="980"/>
    </location>
</feature>
<feature type="coiled-coil region" evidence="13">
    <location>
        <begin position="1425"/>
        <end position="1466"/>
    </location>
</feature>
<feature type="disulfide bond" evidence="12">
    <location>
        <begin position="1062"/>
        <end position="1076"/>
    </location>
</feature>
<dbReference type="InterPro" id="IPR056863">
    <property type="entry name" value="LMN_ATRN_NET-like_EGF"/>
</dbReference>
<keyword evidence="8 13" id="KW-0175">Coiled coil</keyword>
<feature type="disulfide bond" evidence="12">
    <location>
        <begin position="737"/>
        <end position="746"/>
    </location>
</feature>
<feature type="domain" description="Laminin EGF-like" evidence="14">
    <location>
        <begin position="869"/>
        <end position="920"/>
    </location>
</feature>
<dbReference type="Gene3D" id="2.10.25.10">
    <property type="entry name" value="Laminin"/>
    <property type="match status" value="11"/>
</dbReference>
<dbReference type="FunFam" id="2.10.25.10:FF:000011">
    <property type="entry name" value="Cadherin EGF LAG seven-pass G-type receptor"/>
    <property type="match status" value="1"/>
</dbReference>
<dbReference type="SUPFAM" id="SSF57196">
    <property type="entry name" value="EGF/Laminin"/>
    <property type="match status" value="13"/>
</dbReference>
<accession>A0A8T2JBU6</accession>
<proteinExistence type="predicted"/>
<dbReference type="GO" id="GO:0007155">
    <property type="term" value="P:cell adhesion"/>
    <property type="evidence" value="ECO:0007669"/>
    <property type="project" value="UniProtKB-KW"/>
</dbReference>
<evidence type="ECO:0000256" key="12">
    <source>
        <dbReference type="PROSITE-ProRule" id="PRU00460"/>
    </source>
</evidence>
<comment type="subcellular location">
    <subcellularLocation>
        <location evidence="1">Secreted</location>
        <location evidence="1">Extracellular space</location>
        <location evidence="1">Extracellular matrix</location>
        <location evidence="1">Basement membrane</location>
    </subcellularLocation>
</comment>
<dbReference type="InterPro" id="IPR000742">
    <property type="entry name" value="EGF"/>
</dbReference>
<protein>
    <recommendedName>
        <fullName evidence="19">Laminin subunit beta-4</fullName>
    </recommendedName>
</protein>
<feature type="disulfide bond" evidence="12">
    <location>
        <begin position="953"/>
        <end position="962"/>
    </location>
</feature>
<dbReference type="InterPro" id="IPR002049">
    <property type="entry name" value="LE_dom"/>
</dbReference>
<feature type="disulfide bond" evidence="12">
    <location>
        <begin position="668"/>
        <end position="680"/>
    </location>
</feature>
<feature type="disulfide bond" evidence="12">
    <location>
        <begin position="893"/>
        <end position="902"/>
    </location>
</feature>
<feature type="domain" description="Laminin EGF-like" evidence="14">
    <location>
        <begin position="668"/>
        <end position="715"/>
    </location>
</feature>
<dbReference type="FunFam" id="2.170.300.10:FF:000001">
    <property type="entry name" value="Laminin subunit beta-1"/>
    <property type="match status" value="1"/>
</dbReference>
<feature type="coiled-coil region" evidence="13">
    <location>
        <begin position="1490"/>
        <end position="1656"/>
    </location>
</feature>
<feature type="disulfide bond" evidence="12">
    <location>
        <begin position="1031"/>
        <end position="1048"/>
    </location>
</feature>
<sequence length="1662" mass="185984">MLVERSRDFGKTWKVFRYFAHNCETAFPAVPQGDADEVGDVICDSRYSDVEPSTEGEVVLKALDPRFHIKDPYDPYIQDLITVTNLRINFTKLHTLGDTMINQRQMEYKEKYYYAIYEMIVKGSCFCNGHASHCVPMKTTQGDLFSHPEMVHGKCVCQHNTDGVNCEKCKEFYNDSPWRPAVAYDDNACRKCNCNGHSEKCHFDMAVYLDSNGISGGICDDCQHNTMGNQCELCKPYFYQHPLRDISDAYACTPCDCDLKGSQSNGLCEKTGIQAGACLCKKNVEGIRCDRCKSGYFGLSATDPLGCQYCNCNPFGTLPLSACDSVTGECQCQQFATGRYCEECLPGYWGLGNNVHSCKPCNCDIGGARSGLCSQSNGQCDCLSNIVSRQCNQPKPGYYFIPLDYYFYEAENAQILTKPENIVYPTSLPKCKDYFLKQGIEFRYENGKIILANMTKQSLRERAPIQEIFPFASNGIVEVVLRHPSPGNPVTWTGPGFARVLNGAGLRFSVTNIPYPMDFRIAIRYEPESLDDWTARIVINAPHETINQHCGSRINFDGKVLLTATERIALLNTSVCLAPDTEYVIDVYLNQLSNPDSNQNSFILIDSLGLIPQIASVNKLCSKVDLEEYDSYKCIEMAAEIGTEILPDVCEKLIISMSARIHNGAAKCTCNNEGSVSTSCSKFGGRCFCKPNVFGRCCDRCAVGSFGFGADGCKACDCDTQGSVSRLCDQVTGQCACRNEIHGRRCDSCLPGYYGFPNCRPCQCNGNSEKCDPTTGVCLDCKMFTNGNNCERCLDSYFGNPVLGQPCRPCMCPESYTSDRFFAHSCLQDPATLDMVCSCLNGYTGANCDECSPGYYGNLDESGGRCLPCQCHKNIDTTDPEPCDRHTGECLKCLYNTYGTNCESCLPGYFGSPLLQNCKKCVCNPLGTNVQDCSGYEEIGECVCNKTTGQCPCLPDVIGTNCDRCASGYWGLAVKKGCEPCNCNTENSFGSQCNQFTGQCLCKPNYTGKNCDECEENYYGNPNAKCIPCKCNMEGTITPMCDKVTGLCNCKFGVTGKYCDQCAPKFKQQFPECPRCDQCFDEWEAEVTSLSGTIHGFVRLAANIGPKKQIGCDIHINILQEKLLVIEKFFKSPILSSPEYTKVKDYYDSIRLKMNQFIFTDFKQFNKISKINNTMWIVEKEVANLFIELDILKAIKEKENANKKKDFTVFFNKISEYHATSTLATDKSQNSTPFIQAAINVRKRVVTLLNNQEAKHKLNSEKINKMKSLDISKMNEMVCGTVWDFPCDIAPCGGALCRDKSGNRKCGGPNCNGALPLAKDALKSANETNIKLKNISINFLKHEKQINNIRLLAEDTKNKAKKLDQSLSKAMNLLEADKKRSKELIKNVKDFLLDVTQAPEEIENIVNQVLAIKLPAAPYDLIEMLNKIKKYCDDFKNNKESLKEQLQEVRNLAIRAKNARNQAESLPNSDEILNTLKMAERAQKETSSILRSVNNDLQGIKQKLSEAKNQADMTDDKIKNLKNLYAQIELKIAELQEKMLQNRNNAAKAENRAKSAIMEATESEKSLNDLVEKYEFLKQKLKKKEIPPEILERLQKVKREAEVLYKEIDNKVRRISGLEQKIDELNKTNKEKEDQLKGLEEQAIKLKNYIVREEATYSTCKA</sequence>
<name>A0A8T2JBU6_9PIPI</name>
<feature type="disulfide bond" evidence="12">
    <location>
        <begin position="222"/>
        <end position="231"/>
    </location>
</feature>
<dbReference type="Pfam" id="PF00055">
    <property type="entry name" value="Laminin_N"/>
    <property type="match status" value="1"/>
</dbReference>
<feature type="coiled-coil region" evidence="13">
    <location>
        <begin position="1346"/>
        <end position="1373"/>
    </location>
</feature>
<dbReference type="SMART" id="SM00136">
    <property type="entry name" value="LamNT"/>
    <property type="match status" value="1"/>
</dbReference>
<gene>
    <name evidence="17" type="ORF">GDO86_005899</name>
</gene>
<dbReference type="FunFam" id="2.10.25.10:FF:000130">
    <property type="entry name" value="Laminin subunit beta 1"/>
    <property type="match status" value="1"/>
</dbReference>
<dbReference type="FunFam" id="2.10.25.10:FF:000084">
    <property type="entry name" value="Laminin subunit alpha 3"/>
    <property type="match status" value="1"/>
</dbReference>
<evidence type="ECO:0000256" key="11">
    <source>
        <dbReference type="ARBA" id="ARBA00023292"/>
    </source>
</evidence>
<reference evidence="17" key="1">
    <citation type="thesis" date="2020" institute="ProQuest LLC" country="789 East Eisenhower Parkway, Ann Arbor, MI, USA">
        <title>Comparative Genomics and Chromosome Evolution.</title>
        <authorList>
            <person name="Mudd A.B."/>
        </authorList>
    </citation>
    <scope>NUCLEOTIDE SEQUENCE</scope>
    <source>
        <strain evidence="17">Female2</strain>
        <tissue evidence="17">Blood</tissue>
    </source>
</reference>
<dbReference type="PANTHER" id="PTHR10574:SF279">
    <property type="entry name" value="LAMININ SUBUNIT BETA 4"/>
    <property type="match status" value="1"/>
</dbReference>
<dbReference type="GO" id="GO:0009887">
    <property type="term" value="P:animal organ morphogenesis"/>
    <property type="evidence" value="ECO:0007669"/>
    <property type="project" value="TreeGrafter"/>
</dbReference>
<feature type="domain" description="Laminin EGF-like" evidence="14">
    <location>
        <begin position="255"/>
        <end position="309"/>
    </location>
</feature>
<feature type="domain" description="Laminin EGF-like" evidence="14">
    <location>
        <begin position="310"/>
        <end position="360"/>
    </location>
</feature>
<dbReference type="Gene3D" id="2.60.120.260">
    <property type="entry name" value="Galactose-binding domain-like"/>
    <property type="match status" value="1"/>
</dbReference>
<evidence type="ECO:0000259" key="14">
    <source>
        <dbReference type="PROSITE" id="PS50027"/>
    </source>
</evidence>
<dbReference type="Pfam" id="PF23219">
    <property type="entry name" value="LAMB1"/>
    <property type="match status" value="1"/>
</dbReference>
<dbReference type="GO" id="GO:0005604">
    <property type="term" value="C:basement membrane"/>
    <property type="evidence" value="ECO:0007669"/>
    <property type="project" value="UniProtKB-SubCell"/>
</dbReference>
<evidence type="ECO:0000259" key="15">
    <source>
        <dbReference type="PROSITE" id="PS51116"/>
    </source>
</evidence>
<feature type="disulfide bond" evidence="12">
    <location>
        <begin position="689"/>
        <end position="698"/>
    </location>
</feature>
<keyword evidence="2" id="KW-0964">Secreted</keyword>
<feature type="disulfide bond" evidence="12">
    <location>
        <begin position="1002"/>
        <end position="1011"/>
    </location>
</feature>
<dbReference type="InterPro" id="IPR050440">
    <property type="entry name" value="Laminin/Netrin_ECM"/>
</dbReference>